<organism evidence="3 4">
    <name type="scientific">Nocardioides aestuarii</name>
    <dbReference type="NCBI Taxonomy" id="252231"/>
    <lineage>
        <taxon>Bacteria</taxon>
        <taxon>Bacillati</taxon>
        <taxon>Actinomycetota</taxon>
        <taxon>Actinomycetes</taxon>
        <taxon>Propionibacteriales</taxon>
        <taxon>Nocardioidaceae</taxon>
        <taxon>Nocardioides</taxon>
    </lineage>
</organism>
<name>A0ABW4TU84_9ACTN</name>
<accession>A0ABW4TU84</accession>
<evidence type="ECO:0000256" key="1">
    <source>
        <dbReference type="ARBA" id="ARBA00022801"/>
    </source>
</evidence>
<proteinExistence type="predicted"/>
<keyword evidence="2" id="KW-1133">Transmembrane helix</keyword>
<evidence type="ECO:0000256" key="2">
    <source>
        <dbReference type="SAM" id="Phobius"/>
    </source>
</evidence>
<dbReference type="CDD" id="cd05829">
    <property type="entry name" value="Sortase_F"/>
    <property type="match status" value="1"/>
</dbReference>
<reference evidence="4" key="1">
    <citation type="journal article" date="2019" name="Int. J. Syst. Evol. Microbiol.">
        <title>The Global Catalogue of Microorganisms (GCM) 10K type strain sequencing project: providing services to taxonomists for standard genome sequencing and annotation.</title>
        <authorList>
            <consortium name="The Broad Institute Genomics Platform"/>
            <consortium name="The Broad Institute Genome Sequencing Center for Infectious Disease"/>
            <person name="Wu L."/>
            <person name="Ma J."/>
        </authorList>
    </citation>
    <scope>NUCLEOTIDE SEQUENCE [LARGE SCALE GENOMIC DNA]</scope>
    <source>
        <strain evidence="4">CGMCC 1.12477</strain>
    </source>
</reference>
<sequence length="221" mass="22933">MAVDGVRRGVGWVTWLLLAAGLTLVVIGGVAFLAQRESAPNAGTATAVEPSADQTTPTRQDVVAAPDLPREHRVDTEPGAPERLVVPALSVNAPVVPIGAPGGVLTPPADPQVLGWWADGARPGAARGSALVTGHTVHTGGGAMDDLEQLGRGDRVWMTTDSGRIGYSVRRVAVLGKGELAERAQEVFDQSVPGRLVLITCEDWNGTEYLSNVVVTAVPVA</sequence>
<dbReference type="Pfam" id="PF04203">
    <property type="entry name" value="Sortase"/>
    <property type="match status" value="1"/>
</dbReference>
<keyword evidence="2" id="KW-0472">Membrane</keyword>
<dbReference type="RefSeq" id="WP_343921683.1">
    <property type="nucleotide sequence ID" value="NZ_BAAAJT010000003.1"/>
</dbReference>
<dbReference type="Proteomes" id="UP001597351">
    <property type="component" value="Unassembled WGS sequence"/>
</dbReference>
<evidence type="ECO:0000313" key="3">
    <source>
        <dbReference type="EMBL" id="MFD1948773.1"/>
    </source>
</evidence>
<dbReference type="InterPro" id="IPR042001">
    <property type="entry name" value="Sortase_F"/>
</dbReference>
<comment type="caution">
    <text evidence="3">The sequence shown here is derived from an EMBL/GenBank/DDBJ whole genome shotgun (WGS) entry which is preliminary data.</text>
</comment>
<protein>
    <submittedName>
        <fullName evidence="3">Class F sortase</fullName>
    </submittedName>
</protein>
<gene>
    <name evidence="3" type="ORF">ACFSDE_18370</name>
</gene>
<feature type="transmembrane region" description="Helical" evidence="2">
    <location>
        <begin position="12"/>
        <end position="34"/>
    </location>
</feature>
<evidence type="ECO:0000313" key="4">
    <source>
        <dbReference type="Proteomes" id="UP001597351"/>
    </source>
</evidence>
<keyword evidence="1" id="KW-0378">Hydrolase</keyword>
<keyword evidence="4" id="KW-1185">Reference proteome</keyword>
<keyword evidence="2" id="KW-0812">Transmembrane</keyword>
<dbReference type="InterPro" id="IPR023365">
    <property type="entry name" value="Sortase_dom-sf"/>
</dbReference>
<dbReference type="Gene3D" id="2.40.260.10">
    <property type="entry name" value="Sortase"/>
    <property type="match status" value="1"/>
</dbReference>
<dbReference type="EMBL" id="JBHUGD010000004">
    <property type="protein sequence ID" value="MFD1948773.1"/>
    <property type="molecule type" value="Genomic_DNA"/>
</dbReference>
<dbReference type="InterPro" id="IPR005754">
    <property type="entry name" value="Sortase"/>
</dbReference>
<dbReference type="SUPFAM" id="SSF63817">
    <property type="entry name" value="Sortase"/>
    <property type="match status" value="1"/>
</dbReference>